<dbReference type="Proteomes" id="UP001168338">
    <property type="component" value="Unassembled WGS sequence"/>
</dbReference>
<organism evidence="1 2">
    <name type="scientific">Methanoculleus frigidifontis</name>
    <dbReference type="NCBI Taxonomy" id="2584085"/>
    <lineage>
        <taxon>Archaea</taxon>
        <taxon>Methanobacteriati</taxon>
        <taxon>Methanobacteriota</taxon>
        <taxon>Stenosarchaea group</taxon>
        <taxon>Methanomicrobia</taxon>
        <taxon>Methanomicrobiales</taxon>
        <taxon>Methanomicrobiaceae</taxon>
        <taxon>Methanoculleus</taxon>
    </lineage>
</organism>
<name>A0ABT8M6P3_9EURY</name>
<accession>A0ABT8M6P3</accession>
<evidence type="ECO:0000313" key="2">
    <source>
        <dbReference type="Proteomes" id="UP001168338"/>
    </source>
</evidence>
<comment type="caution">
    <text evidence="1">The sequence shown here is derived from an EMBL/GenBank/DDBJ whole genome shotgun (WGS) entry which is preliminary data.</text>
</comment>
<dbReference type="RefSeq" id="WP_301662649.1">
    <property type="nucleotide sequence ID" value="NZ_VCYH01000001.1"/>
</dbReference>
<keyword evidence="2" id="KW-1185">Reference proteome</keyword>
<evidence type="ECO:0000313" key="1">
    <source>
        <dbReference type="EMBL" id="MDN7023606.1"/>
    </source>
</evidence>
<gene>
    <name evidence="1" type="ORF">FGU65_01610</name>
</gene>
<protein>
    <submittedName>
        <fullName evidence="1">Uncharacterized protein</fullName>
    </submittedName>
</protein>
<reference evidence="1" key="1">
    <citation type="submission" date="2019-05" db="EMBL/GenBank/DDBJ databases">
        <title>Methanoculleus sp. FWC-SCC1, a methanogenic archaeon isolated from deep marine cold seep.</title>
        <authorList>
            <person name="Chen Y.-W."/>
            <person name="Chen S.-C."/>
            <person name="Teng N.-H."/>
            <person name="Lai M.-C."/>
        </authorList>
    </citation>
    <scope>NUCLEOTIDE SEQUENCE</scope>
    <source>
        <strain evidence="1">FWC-SCC1</strain>
    </source>
</reference>
<proteinExistence type="predicted"/>
<dbReference type="EMBL" id="VCYH01000001">
    <property type="protein sequence ID" value="MDN7023606.1"/>
    <property type="molecule type" value="Genomic_DNA"/>
</dbReference>
<sequence length="242" mass="28655">MDDEYGEENLIEEWAEEEDEAEVLELTDDRGIFSQTGIYNVNIQNIPCLLLNVFGAKDTISTPRVDVIPFILPYSLRGYMGGSYCPEQFCIRCEYRGRVNYYRLEWYHAEGPYGIRFSGPFEIWRSHCLDIDMLKGAKLMFQRDIENGWVSDIFDRKDNSDRQKIGLIPIVLDQSSYILFQWKFKEHTQHACTRYVFAEVIPDNDNRCYRIPYRFGLFKDILKSNPNLKKYFQKHPELKPKP</sequence>